<sequence>MSESIVVRTNAMPDDLTAGELYQLMQSVLTDLAALKTAINSHTHGGITTGAGTSGVANAATMGTLNTIA</sequence>
<accession>A0A6J5L826</accession>
<dbReference type="EMBL" id="LR796244">
    <property type="protein sequence ID" value="CAB4130581.1"/>
    <property type="molecule type" value="Genomic_DNA"/>
</dbReference>
<organism evidence="1">
    <name type="scientific">uncultured Caudovirales phage</name>
    <dbReference type="NCBI Taxonomy" id="2100421"/>
    <lineage>
        <taxon>Viruses</taxon>
        <taxon>Duplodnaviria</taxon>
        <taxon>Heunggongvirae</taxon>
        <taxon>Uroviricota</taxon>
        <taxon>Caudoviricetes</taxon>
        <taxon>Peduoviridae</taxon>
        <taxon>Maltschvirus</taxon>
        <taxon>Maltschvirus maltsch</taxon>
    </lineage>
</organism>
<gene>
    <name evidence="1" type="ORF">UFOVP123_16</name>
</gene>
<protein>
    <submittedName>
        <fullName evidence="1">Uncharacterized protein</fullName>
    </submittedName>
</protein>
<name>A0A6J5L826_9CAUD</name>
<reference evidence="1" key="1">
    <citation type="submission" date="2020-04" db="EMBL/GenBank/DDBJ databases">
        <authorList>
            <person name="Chiriac C."/>
            <person name="Salcher M."/>
            <person name="Ghai R."/>
            <person name="Kavagutti S V."/>
        </authorList>
    </citation>
    <scope>NUCLEOTIDE SEQUENCE</scope>
</reference>
<proteinExistence type="predicted"/>
<evidence type="ECO:0000313" key="1">
    <source>
        <dbReference type="EMBL" id="CAB4130581.1"/>
    </source>
</evidence>